<feature type="binding site" evidence="8 11">
    <location>
        <position position="34"/>
    </location>
    <ligand>
        <name>NAD(+)</name>
        <dbReference type="ChEBI" id="CHEBI:57540"/>
    </ligand>
</feature>
<feature type="binding site" evidence="8">
    <location>
        <begin position="149"/>
        <end position="152"/>
    </location>
    <ligand>
        <name>substrate</name>
    </ligand>
</feature>
<dbReference type="InterPro" id="IPR022383">
    <property type="entry name" value="Lactate/malate_DH_C"/>
</dbReference>
<evidence type="ECO:0000256" key="2">
    <source>
        <dbReference type="ARBA" id="ARBA00006054"/>
    </source>
</evidence>
<evidence type="ECO:0000256" key="8">
    <source>
        <dbReference type="HAMAP-Rule" id="MF_00488"/>
    </source>
</evidence>
<comment type="pathway">
    <text evidence="1 8">Fermentation; pyruvate fermentation to lactate; (S)-lactate from pyruvate: step 1/1.</text>
</comment>
<dbReference type="SUPFAM" id="SSF51735">
    <property type="entry name" value="NAD(P)-binding Rossmann-fold domains"/>
    <property type="match status" value="1"/>
</dbReference>
<dbReference type="PRINTS" id="PR00086">
    <property type="entry name" value="LLDHDRGNASE"/>
</dbReference>
<evidence type="ECO:0000256" key="5">
    <source>
        <dbReference type="ARBA" id="ARBA00023002"/>
    </source>
</evidence>
<evidence type="ECO:0000313" key="15">
    <source>
        <dbReference type="Proteomes" id="UP000053681"/>
    </source>
</evidence>
<evidence type="ECO:0000256" key="10">
    <source>
        <dbReference type="PIRSR" id="PIRSR000102-2"/>
    </source>
</evidence>
<evidence type="ECO:0000256" key="6">
    <source>
        <dbReference type="ARBA" id="ARBA00023027"/>
    </source>
</evidence>
<dbReference type="EC" id="1.1.1.27" evidence="3 8"/>
<feature type="domain" description="Lactate/malate dehydrogenase C-terminal" evidence="13">
    <location>
        <begin position="146"/>
        <end position="309"/>
    </location>
</feature>
<comment type="function">
    <text evidence="8">Catalyzes the conversion of lactate to pyruvate.</text>
</comment>
<evidence type="ECO:0000256" key="7">
    <source>
        <dbReference type="ARBA" id="ARBA00049258"/>
    </source>
</evidence>
<dbReference type="HAMAP" id="MF_00488">
    <property type="entry name" value="Lactate_dehydrog"/>
    <property type="match status" value="1"/>
</dbReference>
<feature type="binding site" evidence="8">
    <location>
        <begin position="119"/>
        <end position="121"/>
    </location>
    <ligand>
        <name>NAD(+)</name>
        <dbReference type="ChEBI" id="CHEBI:57540"/>
    </ligand>
</feature>
<evidence type="ECO:0000256" key="4">
    <source>
        <dbReference type="ARBA" id="ARBA00022533"/>
    </source>
</evidence>
<comment type="caution">
    <text evidence="14">The sequence shown here is derived from an EMBL/GenBank/DDBJ whole genome shotgun (WGS) entry which is preliminary data.</text>
</comment>
<evidence type="ECO:0000256" key="11">
    <source>
        <dbReference type="PIRSR" id="PIRSR000102-3"/>
    </source>
</evidence>
<evidence type="ECO:0000259" key="12">
    <source>
        <dbReference type="Pfam" id="PF00056"/>
    </source>
</evidence>
<feature type="active site" description="Proton acceptor" evidence="8 9">
    <location>
        <position position="176"/>
    </location>
</feature>
<evidence type="ECO:0000256" key="9">
    <source>
        <dbReference type="PIRSR" id="PIRSR000102-1"/>
    </source>
</evidence>
<dbReference type="Gene3D" id="3.40.50.720">
    <property type="entry name" value="NAD(P)-binding Rossmann-like Domain"/>
    <property type="match status" value="1"/>
</dbReference>
<dbReference type="SUPFAM" id="SSF56327">
    <property type="entry name" value="LDH C-terminal domain-like"/>
    <property type="match status" value="1"/>
</dbReference>
<dbReference type="Gene3D" id="3.90.110.10">
    <property type="entry name" value="Lactate dehydrogenase/glycoside hydrolase, family 4, C-terminal"/>
    <property type="match status" value="1"/>
</dbReference>
<dbReference type="Proteomes" id="UP000053681">
    <property type="component" value="Unassembled WGS sequence"/>
</dbReference>
<dbReference type="PANTHER" id="PTHR43128">
    <property type="entry name" value="L-2-HYDROXYCARBOXYLATE DEHYDROGENASE (NAD(P)(+))"/>
    <property type="match status" value="1"/>
</dbReference>
<keyword evidence="6 8" id="KW-0520">NAD</keyword>
<comment type="subcellular location">
    <subcellularLocation>
        <location evidence="8">Cytoplasm</location>
    </subcellularLocation>
</comment>
<feature type="binding site" evidence="8">
    <location>
        <position position="144"/>
    </location>
    <ligand>
        <name>NAD(+)</name>
        <dbReference type="ChEBI" id="CHEBI:57540"/>
    </ligand>
</feature>
<dbReference type="GO" id="GO:0006096">
    <property type="term" value="P:glycolytic process"/>
    <property type="evidence" value="ECO:0007669"/>
    <property type="project" value="UniProtKB-UniRule"/>
</dbReference>
<feature type="binding site" evidence="10">
    <location>
        <position position="121"/>
    </location>
    <ligand>
        <name>substrate</name>
    </ligand>
</feature>
<reference evidence="14 15" key="1">
    <citation type="submission" date="2015-11" db="EMBL/GenBank/DDBJ databases">
        <title>Bacillus caseinolyticus sp nov.</title>
        <authorList>
            <person name="Dastager S.G."/>
            <person name="Mawlankar R."/>
        </authorList>
    </citation>
    <scope>NUCLEOTIDE SEQUENCE [LARGE SCALE GENOMIC DNA]</scope>
    <source>
        <strain evidence="14 15">SGD-V-76</strain>
    </source>
</reference>
<comment type="caution">
    <text evidence="8">Lacks conserved residue(s) required for the propagation of feature annotation.</text>
</comment>
<accession>A0A0V8JNC9</accession>
<feature type="domain" description="Lactate/malate dehydrogenase N-terminal" evidence="12">
    <location>
        <begin position="4"/>
        <end position="143"/>
    </location>
</feature>
<dbReference type="InterPro" id="IPR015955">
    <property type="entry name" value="Lactate_DH/Glyco_Ohase_4_C"/>
</dbReference>
<feature type="binding site" evidence="8">
    <location>
        <position position="13"/>
    </location>
    <ligand>
        <name>NAD(+)</name>
        <dbReference type="ChEBI" id="CHEBI:57540"/>
    </ligand>
</feature>
<feature type="binding site" evidence="8">
    <location>
        <position position="154"/>
    </location>
    <ligand>
        <name>beta-D-fructose 1,6-bisphosphate</name>
        <dbReference type="ChEBI" id="CHEBI:32966"/>
        <note>allosteric activator</note>
    </ligand>
</feature>
<sequence length="316" mass="34605">MGRKVGIIGCGNVGSATAFSLVNQQAIEELVLVDCLKEKAEGDALDLQDATVTASGFTNVYAGGLVDIKDADVIIISVAGPRPQKGETRLDELKATAPIIMEVVTTLKELGFSGCYVVATNPCDVITYHVWSLSGLPRERVIGTGTLLDSSRLRRVVANELKVKPHDVHAYMLGEHGDSQFALWSHSTIFGQKLEDYYQHEQSILDKEKIEKEVIKLGFEIYWLKGNTEFGIGNAIAQLTKAIVSNERAVFPVSTILQGEYGLHDVAISIPSVIGKGGIEKRIPLHLSLEEHRKLEYSANIIQTAISEIRSQKIQH</sequence>
<dbReference type="GO" id="GO:0004459">
    <property type="term" value="F:L-lactate dehydrogenase (NAD+) activity"/>
    <property type="evidence" value="ECO:0007669"/>
    <property type="project" value="UniProtKB-UniRule"/>
</dbReference>
<feature type="binding site" evidence="8">
    <location>
        <position position="169"/>
    </location>
    <ligand>
        <name>beta-D-fructose 1,6-bisphosphate</name>
        <dbReference type="ChEBI" id="CHEBI:32966"/>
        <note>allosteric activator</note>
    </ligand>
</feature>
<feature type="binding site" evidence="10">
    <location>
        <position position="152"/>
    </location>
    <ligand>
        <name>substrate</name>
    </ligand>
</feature>
<evidence type="ECO:0000256" key="3">
    <source>
        <dbReference type="ARBA" id="ARBA00012967"/>
    </source>
</evidence>
<dbReference type="InterPro" id="IPR001236">
    <property type="entry name" value="Lactate/malate_DH_N"/>
</dbReference>
<keyword evidence="8" id="KW-0963">Cytoplasm</keyword>
<dbReference type="PIRSF" id="PIRSF000102">
    <property type="entry name" value="Lac_mal_DH"/>
    <property type="match status" value="1"/>
</dbReference>
<feature type="binding site" evidence="8">
    <location>
        <position position="228"/>
    </location>
    <ligand>
        <name>substrate</name>
    </ligand>
</feature>
<dbReference type="PROSITE" id="PS00064">
    <property type="entry name" value="L_LDH"/>
    <property type="match status" value="1"/>
</dbReference>
<keyword evidence="4 8" id="KW-0021">Allosteric enzyme</keyword>
<feature type="binding site" evidence="8">
    <location>
        <begin position="121"/>
        <end position="124"/>
    </location>
    <ligand>
        <name>substrate</name>
    </ligand>
</feature>
<dbReference type="AlphaFoldDB" id="A0A0V8JNC9"/>
<gene>
    <name evidence="8" type="primary">ldh</name>
    <name evidence="14" type="ORF">AS180_08075</name>
</gene>
<comment type="activity regulation">
    <text evidence="8">Allosterically activated by fructose 1,6-bisphosphate (FBP).</text>
</comment>
<dbReference type="InterPro" id="IPR036291">
    <property type="entry name" value="NAD(P)-bd_dom_sf"/>
</dbReference>
<dbReference type="Pfam" id="PF00056">
    <property type="entry name" value="Ldh_1_N"/>
    <property type="match status" value="1"/>
</dbReference>
<dbReference type="NCBIfam" id="NF000824">
    <property type="entry name" value="PRK00066.1"/>
    <property type="match status" value="1"/>
</dbReference>
<feature type="binding site" evidence="10">
    <location>
        <position position="82"/>
    </location>
    <ligand>
        <name>substrate</name>
    </ligand>
</feature>
<dbReference type="NCBIfam" id="TIGR01771">
    <property type="entry name" value="L-LDH-NAD"/>
    <property type="match status" value="1"/>
</dbReference>
<dbReference type="GO" id="GO:0005737">
    <property type="term" value="C:cytoplasm"/>
    <property type="evidence" value="ECO:0007669"/>
    <property type="project" value="UniProtKB-SubCell"/>
</dbReference>
<dbReference type="EMBL" id="LNQP01000024">
    <property type="protein sequence ID" value="KSU88381.1"/>
    <property type="molecule type" value="Genomic_DNA"/>
</dbReference>
<dbReference type="UniPathway" id="UPA00554">
    <property type="reaction ID" value="UER00611"/>
</dbReference>
<organism evidence="14 15">
    <name type="scientific">Priestia veravalensis</name>
    <dbReference type="NCBI Taxonomy" id="1414648"/>
    <lineage>
        <taxon>Bacteria</taxon>
        <taxon>Bacillati</taxon>
        <taxon>Bacillota</taxon>
        <taxon>Bacilli</taxon>
        <taxon>Bacillales</taxon>
        <taxon>Bacillaceae</taxon>
        <taxon>Priestia</taxon>
    </lineage>
</organism>
<dbReference type="InterPro" id="IPR018177">
    <property type="entry name" value="L-lactate_DH_AS"/>
</dbReference>
<protein>
    <recommendedName>
        <fullName evidence="3 8">L-lactate dehydrogenase</fullName>
        <shortName evidence="8">L-LDH</shortName>
        <ecNumber evidence="3 8">1.1.1.27</ecNumber>
    </recommendedName>
</protein>
<feature type="binding site" evidence="8">
    <location>
        <position position="39"/>
    </location>
    <ligand>
        <name>NAD(+)</name>
        <dbReference type="ChEBI" id="CHEBI:57540"/>
    </ligand>
</feature>
<dbReference type="Pfam" id="PF02866">
    <property type="entry name" value="Ldh_1_C"/>
    <property type="match status" value="1"/>
</dbReference>
<feature type="binding site" evidence="11">
    <location>
        <begin position="9"/>
        <end position="14"/>
    </location>
    <ligand>
        <name>NAD(+)</name>
        <dbReference type="ChEBI" id="CHEBI:57540"/>
    </ligand>
</feature>
<proteinExistence type="inferred from homology"/>
<comment type="subunit">
    <text evidence="8">Homotetramer.</text>
</comment>
<evidence type="ECO:0000259" key="13">
    <source>
        <dbReference type="Pfam" id="PF02866"/>
    </source>
</evidence>
<dbReference type="CDD" id="cd05291">
    <property type="entry name" value="HicDH_like"/>
    <property type="match status" value="1"/>
</dbReference>
<keyword evidence="15" id="KW-1185">Reference proteome</keyword>
<dbReference type="InterPro" id="IPR011304">
    <property type="entry name" value="L-lactate_DH"/>
</dbReference>
<feature type="binding site" evidence="8 10">
    <location>
        <position position="89"/>
    </location>
    <ligand>
        <name>substrate</name>
    </ligand>
</feature>
<comment type="catalytic activity">
    <reaction evidence="7 8">
        <text>(S)-lactate + NAD(+) = pyruvate + NADH + H(+)</text>
        <dbReference type="Rhea" id="RHEA:23444"/>
        <dbReference type="ChEBI" id="CHEBI:15361"/>
        <dbReference type="ChEBI" id="CHEBI:15378"/>
        <dbReference type="ChEBI" id="CHEBI:16651"/>
        <dbReference type="ChEBI" id="CHEBI:57540"/>
        <dbReference type="ChEBI" id="CHEBI:57945"/>
        <dbReference type="EC" id="1.1.1.27"/>
    </reaction>
</comment>
<name>A0A0V8JNC9_9BACI</name>
<comment type="similarity">
    <text evidence="2 8">Belongs to the LDH/MDH superfamily. LDH family.</text>
</comment>
<dbReference type="RefSeq" id="WP_061785583.1">
    <property type="nucleotide sequence ID" value="NZ_KQ758640.1"/>
</dbReference>
<dbReference type="PANTHER" id="PTHR43128:SF16">
    <property type="entry name" value="L-LACTATE DEHYDROGENASE"/>
    <property type="match status" value="1"/>
</dbReference>
<evidence type="ECO:0000313" key="14">
    <source>
        <dbReference type="EMBL" id="KSU88381.1"/>
    </source>
</evidence>
<keyword evidence="5 8" id="KW-0560">Oxidoreductase</keyword>
<dbReference type="GO" id="GO:0006089">
    <property type="term" value="P:lactate metabolic process"/>
    <property type="evidence" value="ECO:0007669"/>
    <property type="project" value="TreeGrafter"/>
</dbReference>
<evidence type="ECO:0000256" key="1">
    <source>
        <dbReference type="ARBA" id="ARBA00004843"/>
    </source>
</evidence>
<dbReference type="InterPro" id="IPR001557">
    <property type="entry name" value="L-lactate/malate_DH"/>
</dbReference>